<keyword evidence="1" id="KW-0408">Iron</keyword>
<feature type="domain" description="Fe2OG dioxygenase" evidence="3">
    <location>
        <begin position="215"/>
        <end position="318"/>
    </location>
</feature>
<sequence length="318" mass="34833">MMKRDLKDVTREYASDLRRSGEKKMKGEHVVEILTRQHGGRYPVAMNDGTRPTVCGALREALGKAPYDKLCLPPKKGDFIVPELPSDAAPDVVAAPPSLKALYTRFPDNAADLLRDGALLVQLLNPAEVSTVLHQLSTQKTDKKAPRRLDHSQGNGYAGEYADLTKPLPDLLQRCQDAARKWLIDHAGPLCEVKRKEKRGGTDVTVTMSGKDALDKSKALLLRYGLGGINFAHRDSCGDFQALLLLSQPGVDYTGGEFYLADANPPFETQPFPFAAAGELLLFRGRQGHGAVEWKHGMQEVKAGSAKVTRRVAVGFFQ</sequence>
<dbReference type="InterPro" id="IPR018655">
    <property type="entry name" value="DUF2086"/>
</dbReference>
<feature type="region of interest" description="Disordered" evidence="2">
    <location>
        <begin position="1"/>
        <end position="21"/>
    </location>
</feature>
<dbReference type="InterPro" id="IPR005123">
    <property type="entry name" value="Oxoglu/Fe-dep_dioxygenase_dom"/>
</dbReference>
<dbReference type="GO" id="GO:0016491">
    <property type="term" value="F:oxidoreductase activity"/>
    <property type="evidence" value="ECO:0007669"/>
    <property type="project" value="UniProtKB-KW"/>
</dbReference>
<dbReference type="PROSITE" id="PS51471">
    <property type="entry name" value="FE2OG_OXY"/>
    <property type="match status" value="1"/>
</dbReference>
<keyword evidence="1" id="KW-0479">Metal-binding</keyword>
<keyword evidence="1" id="KW-0560">Oxidoreductase</keyword>
<dbReference type="PaxDb" id="2903-EOD18023"/>
<evidence type="ECO:0000313" key="5">
    <source>
        <dbReference type="Proteomes" id="UP000013827"/>
    </source>
</evidence>
<dbReference type="GO" id="GO:0046872">
    <property type="term" value="F:metal ion binding"/>
    <property type="evidence" value="ECO:0007669"/>
    <property type="project" value="UniProtKB-KW"/>
</dbReference>
<protein>
    <recommendedName>
        <fullName evidence="3">Fe2OG dioxygenase domain-containing protein</fullName>
    </recommendedName>
</protein>
<evidence type="ECO:0000259" key="3">
    <source>
        <dbReference type="PROSITE" id="PS51471"/>
    </source>
</evidence>
<comment type="similarity">
    <text evidence="1">Belongs to the iron/ascorbate-dependent oxidoreductase family.</text>
</comment>
<dbReference type="Pfam" id="PF09859">
    <property type="entry name" value="Oxygenase-NA"/>
    <property type="match status" value="1"/>
</dbReference>
<keyword evidence="5" id="KW-1185">Reference proteome</keyword>
<dbReference type="HOGENOM" id="CLU_075953_0_0_1"/>
<evidence type="ECO:0000313" key="4">
    <source>
        <dbReference type="EnsemblProtists" id="EOD18023"/>
    </source>
</evidence>
<dbReference type="EnsemblProtists" id="EOD18023">
    <property type="protein sequence ID" value="EOD18023"/>
    <property type="gene ID" value="EMIHUDRAFT_432242"/>
</dbReference>
<accession>A0A0D3J3D8</accession>
<reference evidence="5" key="1">
    <citation type="journal article" date="2013" name="Nature">
        <title>Pan genome of the phytoplankton Emiliania underpins its global distribution.</title>
        <authorList>
            <person name="Read B.A."/>
            <person name="Kegel J."/>
            <person name="Klute M.J."/>
            <person name="Kuo A."/>
            <person name="Lefebvre S.C."/>
            <person name="Maumus F."/>
            <person name="Mayer C."/>
            <person name="Miller J."/>
            <person name="Monier A."/>
            <person name="Salamov A."/>
            <person name="Young J."/>
            <person name="Aguilar M."/>
            <person name="Claverie J.M."/>
            <person name="Frickenhaus S."/>
            <person name="Gonzalez K."/>
            <person name="Herman E.K."/>
            <person name="Lin Y.C."/>
            <person name="Napier J."/>
            <person name="Ogata H."/>
            <person name="Sarno A.F."/>
            <person name="Shmutz J."/>
            <person name="Schroeder D."/>
            <person name="de Vargas C."/>
            <person name="Verret F."/>
            <person name="von Dassow P."/>
            <person name="Valentin K."/>
            <person name="Van de Peer Y."/>
            <person name="Wheeler G."/>
            <person name="Dacks J.B."/>
            <person name="Delwiche C.F."/>
            <person name="Dyhrman S.T."/>
            <person name="Glockner G."/>
            <person name="John U."/>
            <person name="Richards T."/>
            <person name="Worden A.Z."/>
            <person name="Zhang X."/>
            <person name="Grigoriev I.V."/>
            <person name="Allen A.E."/>
            <person name="Bidle K."/>
            <person name="Borodovsky M."/>
            <person name="Bowler C."/>
            <person name="Brownlee C."/>
            <person name="Cock J.M."/>
            <person name="Elias M."/>
            <person name="Gladyshev V.N."/>
            <person name="Groth M."/>
            <person name="Guda C."/>
            <person name="Hadaegh A."/>
            <person name="Iglesias-Rodriguez M.D."/>
            <person name="Jenkins J."/>
            <person name="Jones B.M."/>
            <person name="Lawson T."/>
            <person name="Leese F."/>
            <person name="Lindquist E."/>
            <person name="Lobanov A."/>
            <person name="Lomsadze A."/>
            <person name="Malik S.B."/>
            <person name="Marsh M.E."/>
            <person name="Mackinder L."/>
            <person name="Mock T."/>
            <person name="Mueller-Roeber B."/>
            <person name="Pagarete A."/>
            <person name="Parker M."/>
            <person name="Probert I."/>
            <person name="Quesneville H."/>
            <person name="Raines C."/>
            <person name="Rensing S.A."/>
            <person name="Riano-Pachon D.M."/>
            <person name="Richier S."/>
            <person name="Rokitta S."/>
            <person name="Shiraiwa Y."/>
            <person name="Soanes D.M."/>
            <person name="van der Giezen M."/>
            <person name="Wahlund T.M."/>
            <person name="Williams B."/>
            <person name="Wilson W."/>
            <person name="Wolfe G."/>
            <person name="Wurch L.L."/>
        </authorList>
    </citation>
    <scope>NUCLEOTIDE SEQUENCE</scope>
</reference>
<dbReference type="KEGG" id="ehx:EMIHUDRAFT_432242"/>
<dbReference type="RefSeq" id="XP_005770452.1">
    <property type="nucleotide sequence ID" value="XM_005770395.1"/>
</dbReference>
<evidence type="ECO:0000256" key="2">
    <source>
        <dbReference type="SAM" id="MobiDB-lite"/>
    </source>
</evidence>
<name>A0A0D3J3D8_EMIH1</name>
<dbReference type="Proteomes" id="UP000013827">
    <property type="component" value="Unassembled WGS sequence"/>
</dbReference>
<dbReference type="GeneID" id="19046024"/>
<organism evidence="4 5">
    <name type="scientific">Emiliania huxleyi (strain CCMP1516)</name>
    <dbReference type="NCBI Taxonomy" id="280463"/>
    <lineage>
        <taxon>Eukaryota</taxon>
        <taxon>Haptista</taxon>
        <taxon>Haptophyta</taxon>
        <taxon>Prymnesiophyceae</taxon>
        <taxon>Isochrysidales</taxon>
        <taxon>Noelaerhabdaceae</taxon>
        <taxon>Emiliania</taxon>
    </lineage>
</organism>
<reference evidence="4" key="2">
    <citation type="submission" date="2024-10" db="UniProtKB">
        <authorList>
            <consortium name="EnsemblProtists"/>
        </authorList>
    </citation>
    <scope>IDENTIFICATION</scope>
</reference>
<proteinExistence type="inferred from homology"/>
<dbReference type="AlphaFoldDB" id="A0A0D3J3D8"/>
<evidence type="ECO:0000256" key="1">
    <source>
        <dbReference type="RuleBase" id="RU003682"/>
    </source>
</evidence>